<organism evidence="5">
    <name type="scientific">Microvirga ossetica</name>
    <dbReference type="NCBI Taxonomy" id="1882682"/>
    <lineage>
        <taxon>Bacteria</taxon>
        <taxon>Pseudomonadati</taxon>
        <taxon>Pseudomonadota</taxon>
        <taxon>Alphaproteobacteria</taxon>
        <taxon>Hyphomicrobiales</taxon>
        <taxon>Methylobacteriaceae</taxon>
        <taxon>Microvirga</taxon>
    </lineage>
</organism>
<evidence type="ECO:0000313" key="5">
    <source>
        <dbReference type="EMBL" id="ANY77800.1"/>
    </source>
</evidence>
<feature type="domain" description="Peptidase M10 serralysin C-terminal" evidence="4">
    <location>
        <begin position="255"/>
        <end position="344"/>
    </location>
</feature>
<dbReference type="EMBL" id="CP016616">
    <property type="protein sequence ID" value="ANY77800.1"/>
    <property type="molecule type" value="Genomic_DNA"/>
</dbReference>
<evidence type="ECO:0000259" key="4">
    <source>
        <dbReference type="Pfam" id="PF08548"/>
    </source>
</evidence>
<dbReference type="SUPFAM" id="SSF51120">
    <property type="entry name" value="beta-Roll"/>
    <property type="match status" value="1"/>
</dbReference>
<accession>A0A1B2ECT7</accession>
<proteinExistence type="predicted"/>
<evidence type="ECO:0000256" key="1">
    <source>
        <dbReference type="ARBA" id="ARBA00004613"/>
    </source>
</evidence>
<protein>
    <recommendedName>
        <fullName evidence="4">Peptidase M10 serralysin C-terminal domain-containing protein</fullName>
    </recommendedName>
</protein>
<dbReference type="GO" id="GO:0005509">
    <property type="term" value="F:calcium ion binding"/>
    <property type="evidence" value="ECO:0007669"/>
    <property type="project" value="InterPro"/>
</dbReference>
<dbReference type="GO" id="GO:0005615">
    <property type="term" value="C:extracellular space"/>
    <property type="evidence" value="ECO:0007669"/>
    <property type="project" value="InterPro"/>
</dbReference>
<comment type="subcellular location">
    <subcellularLocation>
        <location evidence="1">Secreted</location>
    </subcellularLocation>
</comment>
<sequence length="363" mass="37674">MEDIVASIRNLVPGSGYGNAFIDSLIWGGTAWDLGSGPVRVWLGESVDFDQAVGVHGSSDHLRSAGAAFAWTQEEADTLSYAFGLYEAVCGLTFTVADSVEDANMVLWKTELDEAVGRHEIPSQNQNWGYFDPTAESWQYRYLGGDGLHTIIHELGHGLGLAHPHDGGAEDDRTMFPGVADPYSTGTYGLNQGVWTVMSYNTGWDEAGSNLAYGNQGGLGAFDIAALQALYGANHATGAGDNTYDLPTGTTGWSCLWDAGGTDTIAAAPGSAGSTIDLRAATLREGDPNAGGFVSSEDYVAGGFTIANGVTIENATGAGGPDDLSGNAVANTLLGGGGRDTLWATAATMCSDAARVRTFSCSI</sequence>
<dbReference type="KEGG" id="moc:BB934_05745"/>
<reference evidence="5" key="1">
    <citation type="submission" date="2016-07" db="EMBL/GenBank/DDBJ databases">
        <title>Microvirga ossetica sp. nov. a new species of rhizobia isolated from root nodules of the legume species Vicia alpestris Steven originated from North Ossetia region in the Caucasus.</title>
        <authorList>
            <person name="Safronova V.I."/>
            <person name="Kuznetsova I.G."/>
            <person name="Sazanova A.L."/>
            <person name="Belimov A."/>
            <person name="Andronov E."/>
            <person name="Osledkin Y.S."/>
            <person name="Onishchuk O.P."/>
            <person name="Kurchak O.N."/>
            <person name="Shaposhnikov A.I."/>
            <person name="Willems A."/>
            <person name="Tikhonovich I.A."/>
        </authorList>
    </citation>
    <scope>NUCLEOTIDE SEQUENCE [LARGE SCALE GENOMIC DNA]</scope>
    <source>
        <strain evidence="5">V5/3M</strain>
    </source>
</reference>
<dbReference type="InterPro" id="IPR013858">
    <property type="entry name" value="Peptidase_M10B_C"/>
</dbReference>
<dbReference type="Gene3D" id="2.150.10.10">
    <property type="entry name" value="Serralysin-like metalloprotease, C-terminal"/>
    <property type="match status" value="1"/>
</dbReference>
<keyword evidence="3" id="KW-0677">Repeat</keyword>
<dbReference type="AlphaFoldDB" id="A0A1B2ECT7"/>
<evidence type="ECO:0000256" key="2">
    <source>
        <dbReference type="ARBA" id="ARBA00022525"/>
    </source>
</evidence>
<evidence type="ECO:0000256" key="3">
    <source>
        <dbReference type="ARBA" id="ARBA00022737"/>
    </source>
</evidence>
<dbReference type="Gene3D" id="3.40.390.10">
    <property type="entry name" value="Collagenase (Catalytic Domain)"/>
    <property type="match status" value="1"/>
</dbReference>
<dbReference type="SUPFAM" id="SSF55486">
    <property type="entry name" value="Metalloproteases ('zincins'), catalytic domain"/>
    <property type="match status" value="1"/>
</dbReference>
<name>A0A1B2ECT7_9HYPH</name>
<dbReference type="GO" id="GO:0008237">
    <property type="term" value="F:metallopeptidase activity"/>
    <property type="evidence" value="ECO:0007669"/>
    <property type="project" value="InterPro"/>
</dbReference>
<dbReference type="InterPro" id="IPR011049">
    <property type="entry name" value="Serralysin-like_metalloprot_C"/>
</dbReference>
<gene>
    <name evidence="5" type="ORF">BB934_05745</name>
</gene>
<keyword evidence="2" id="KW-0964">Secreted</keyword>
<dbReference type="Pfam" id="PF08548">
    <property type="entry name" value="Peptidase_M10_C"/>
    <property type="match status" value="1"/>
</dbReference>
<dbReference type="InterPro" id="IPR024079">
    <property type="entry name" value="MetalloPept_cat_dom_sf"/>
</dbReference>